<keyword evidence="7" id="KW-1185">Reference proteome</keyword>
<dbReference type="GO" id="GO:0043138">
    <property type="term" value="F:3'-5' DNA helicase activity"/>
    <property type="evidence" value="ECO:0007669"/>
    <property type="project" value="TreeGrafter"/>
</dbReference>
<protein>
    <submittedName>
        <fullName evidence="6">DEAD/DEAH box helicase</fullName>
    </submittedName>
</protein>
<feature type="domain" description="Helicase ATP-binding" evidence="4">
    <location>
        <begin position="119"/>
        <end position="326"/>
    </location>
</feature>
<evidence type="ECO:0000313" key="6">
    <source>
        <dbReference type="EMBL" id="KAB0678451.1"/>
    </source>
</evidence>
<dbReference type="InterPro" id="IPR001650">
    <property type="entry name" value="Helicase_C-like"/>
</dbReference>
<dbReference type="GO" id="GO:0036297">
    <property type="term" value="P:interstrand cross-link repair"/>
    <property type="evidence" value="ECO:0007669"/>
    <property type="project" value="TreeGrafter"/>
</dbReference>
<dbReference type="EMBL" id="VZDO01000013">
    <property type="protein sequence ID" value="KAB0678451.1"/>
    <property type="molecule type" value="Genomic_DNA"/>
</dbReference>
<dbReference type="PANTHER" id="PTHR47957">
    <property type="entry name" value="ATP-DEPENDENT HELICASE HRQ1"/>
    <property type="match status" value="1"/>
</dbReference>
<dbReference type="Pfam" id="PF09369">
    <property type="entry name" value="MZB"/>
    <property type="match status" value="1"/>
</dbReference>
<dbReference type="RefSeq" id="WP_150971180.1">
    <property type="nucleotide sequence ID" value="NZ_VZDO01000013.1"/>
</dbReference>
<dbReference type="InterPro" id="IPR011545">
    <property type="entry name" value="DEAD/DEAH_box_helicase_dom"/>
</dbReference>
<keyword evidence="6" id="KW-0378">Hydrolase</keyword>
<dbReference type="PROSITE" id="PS51192">
    <property type="entry name" value="HELICASE_ATP_BIND_1"/>
    <property type="match status" value="1"/>
</dbReference>
<dbReference type="InterPro" id="IPR018973">
    <property type="entry name" value="MZB"/>
</dbReference>
<sequence length="2023" mass="220520">MGIDLQLGADGSLSPLAIDRRLRERVTEAVIAQGGLRHAELNAFLRERLAGDDVGKGALFAEPALEGAAGFVSSGRTPADLAGSLLHHRLVSALTHGEPGEAYRFDYPVYAHQLEAWEHLLAPDRRSVLVSSGTGSGKTECFLVPMLDDLAREAERSGRLSGVYALMLYPLNALIASQEERLRRWIAPFDGDIRFGLFNGLMLDRRKRDRDRDEAKSPEQVFYRTTLRSDPPPVLVTNNTMLEYMTIRKEDQPIIEASRGKLRWIVIDEAHSYVGSAAAEVSLLLRRVLQAFGVEAKDVRFVATSATIGGRDEAAKSDLQRYLADLAGVPSSQVRVVLGAREDVTLPPPSRSTALSAADFGTRAFAANPVVQRLVREAEAGPVPLARAAELAAVAGIDVRSLVEAVAGSSSRAGGGPLLPLRVHKFVRAVPGLWSCLDPACTGAKTVDWPFGGLAFERSDACPACQGPLFEIVGCRECGEPWLDAFDHGDRLRPAALAPDADEFAAASARETDEASEEDEEPRPPAPGRAKAARRLIATRALPGLSERIVDPRTGVLPERKAEGAKVWMSRVLSEERCPHCNAKPSRAEGRMLWPFRFGAPFLIQNAAPTMLDGVKPSERRNVELPAEGRQLLSFTDSRQGTARFAANVETLSERSFVRAFVYHLVQKAAKDVGLTDERRTELHDRRAKFARYADDFADEIQRIDDELAGASEPKPVRWTDAVKALASEPMVKQWIGSVWDADRDERFRDAEKLANFLLLRELNRRPRRANAIETLGMAKLGAPELEKLGPASLPAELRNRGFSIGNWRDFLYFLLDGVVRNNFVLSVNSDDARWFLPRKSFLRSIVGPDREKRTDSDVTWPKASARAGSKPNAVLVLERVLAMDAEDGEGRAVINDLLRAAWTRIEPLLSGSGSTFALNFERIEIAPVSTGWLCPVTHRVLPRLLFGRTPYGVRGNPPGAAQAPEPLRFPRLPTAFPRNPSERAELAAFVQDDPTVASLRATGVWTNLHDRAATLAPYIRAEEHSAQQPPHRLREFEAQFKEGEINLLACSTTMEMGVDIGSVEAVLNTNVPPSIANYRQRVGRAGRRRQSFASSLTFARDTPLDREAFRDPVRYLGRQIRAPQVRLDSRRIVQRHVNALLLAGWFRQAKGELDKVKVGTFFGFPENLSAEPDADPPVQRFGAWLRQPSTAAACREPLDRLTAGTALAGSGQLASRAAEMFALAADAFGSQWSTLAAQAQSLAPDARRGLELQLRRMCREPLLKELSARSLLPGHGFPNAVVPFINDCKDNEERQRRREDEGETSRNRRYDYPSRNADVAIREYAPGAEVVIDGLVWTSAGVTLNWERPAHEAKAREIQSIRWSWVCRACGETGGAHSKPEDCPACGADELSPQQFLEPAGFRVDWRSRPHNETDTTLFIEPQPARISARGARWEPLLDPALGRARASADGRVFHCSLGAARQGYRVCLDCGRAEEESDAALRDHDALMPVKGNLGRCPGNDRKFARTAPLALGCEVLTDVAEMQPAALAEEGTAWAFASALREALARGLGIETREIGLGVERKRNLLGAPACSVFLFDATAGGAGYAPRLIDDPVSALKSARDILDCPAQCLKGCSACVLVPDLHARQEIVDRRAALAFVESLLGDLADPPPDDVAVPGAELCPPVADALVRRLAEGGTVTIWAHEEIDIAALAQPPLSTLLGAAGRSGAAFRVVLAPDRLAALDDAARAGLRDASHRHRFTLVSGEPPVARNGALLLAAHESATTTKGFFSRDRGAAVLGASWGSGSLHPAVAATLTSLPSTSPVDASVLERSVRPGDRVRVIAQDPERSARLFGTSFLQRLLRPELEAAGLWKPGRLASIGYSDRYLKAPLPVLLLLRVAAALKSELGAKTTAIPLTLVTEPLRDDRLGLSSRRLFHDWQKEADRSATIRALARDLGFDCRYADGGASHGRKLTIGYSDGSAAIVLFDQGFGYWRSTRQDDHPFRASPAEQARSLINSSVLVGGNGDSYFAVTRAEGPT</sequence>
<dbReference type="SMART" id="SM00487">
    <property type="entry name" value="DEXDc"/>
    <property type="match status" value="1"/>
</dbReference>
<dbReference type="SMART" id="SM00490">
    <property type="entry name" value="HELICc"/>
    <property type="match status" value="1"/>
</dbReference>
<evidence type="ECO:0000256" key="3">
    <source>
        <dbReference type="SAM" id="MobiDB-lite"/>
    </source>
</evidence>
<dbReference type="InterPro" id="IPR014001">
    <property type="entry name" value="Helicase_ATP-bd"/>
</dbReference>
<dbReference type="GO" id="GO:0005524">
    <property type="term" value="F:ATP binding"/>
    <property type="evidence" value="ECO:0007669"/>
    <property type="project" value="UniProtKB-KW"/>
</dbReference>
<keyword evidence="6" id="KW-0347">Helicase</keyword>
<dbReference type="PROSITE" id="PS51194">
    <property type="entry name" value="HELICASE_CTER"/>
    <property type="match status" value="1"/>
</dbReference>
<feature type="domain" description="Helicase C-terminal" evidence="5">
    <location>
        <begin position="992"/>
        <end position="1134"/>
    </location>
</feature>
<keyword evidence="2" id="KW-0067">ATP-binding</keyword>
<dbReference type="GO" id="GO:0003676">
    <property type="term" value="F:nucleic acid binding"/>
    <property type="evidence" value="ECO:0007669"/>
    <property type="project" value="InterPro"/>
</dbReference>
<keyword evidence="1" id="KW-0547">Nucleotide-binding</keyword>
<feature type="region of interest" description="Disordered" evidence="3">
    <location>
        <begin position="504"/>
        <end position="531"/>
    </location>
</feature>
<organism evidence="6 7">
    <name type="scientific">Plantimonas leprariae</name>
    <dbReference type="NCBI Taxonomy" id="2615207"/>
    <lineage>
        <taxon>Bacteria</taxon>
        <taxon>Pseudomonadati</taxon>
        <taxon>Pseudomonadota</taxon>
        <taxon>Alphaproteobacteria</taxon>
        <taxon>Hyphomicrobiales</taxon>
        <taxon>Aurantimonadaceae</taxon>
        <taxon>Plantimonas</taxon>
    </lineage>
</organism>
<proteinExistence type="predicted"/>
<name>A0A7V7TVP3_9HYPH</name>
<gene>
    <name evidence="6" type="ORF">F6X38_15555</name>
</gene>
<evidence type="ECO:0000313" key="7">
    <source>
        <dbReference type="Proteomes" id="UP000432089"/>
    </source>
</evidence>
<accession>A0A7V7TVP3</accession>
<dbReference type="PANTHER" id="PTHR47957:SF3">
    <property type="entry name" value="ATP-DEPENDENT HELICASE HRQ1"/>
    <property type="match status" value="1"/>
</dbReference>
<evidence type="ECO:0000259" key="5">
    <source>
        <dbReference type="PROSITE" id="PS51194"/>
    </source>
</evidence>
<evidence type="ECO:0000259" key="4">
    <source>
        <dbReference type="PROSITE" id="PS51192"/>
    </source>
</evidence>
<dbReference type="Gene3D" id="3.40.50.300">
    <property type="entry name" value="P-loop containing nucleotide triphosphate hydrolases"/>
    <property type="match status" value="2"/>
</dbReference>
<dbReference type="InterPro" id="IPR027417">
    <property type="entry name" value="P-loop_NTPase"/>
</dbReference>
<feature type="region of interest" description="Disordered" evidence="3">
    <location>
        <begin position="1292"/>
        <end position="1312"/>
    </location>
</feature>
<reference evidence="6 7" key="1">
    <citation type="submission" date="2019-09" db="EMBL/GenBank/DDBJ databases">
        <title>YIM 132180 draft genome.</title>
        <authorList>
            <person name="Zhang K."/>
        </authorList>
    </citation>
    <scope>NUCLEOTIDE SEQUENCE [LARGE SCALE GENOMIC DNA]</scope>
    <source>
        <strain evidence="6 7">YIM 132180</strain>
    </source>
</reference>
<dbReference type="Pfam" id="PF00271">
    <property type="entry name" value="Helicase_C"/>
    <property type="match status" value="1"/>
</dbReference>
<comment type="caution">
    <text evidence="6">The sequence shown here is derived from an EMBL/GenBank/DDBJ whole genome shotgun (WGS) entry which is preliminary data.</text>
</comment>
<dbReference type="SUPFAM" id="SSF52540">
    <property type="entry name" value="P-loop containing nucleoside triphosphate hydrolases"/>
    <property type="match status" value="2"/>
</dbReference>
<dbReference type="Proteomes" id="UP000432089">
    <property type="component" value="Unassembled WGS sequence"/>
</dbReference>
<dbReference type="GO" id="GO:0006289">
    <property type="term" value="P:nucleotide-excision repair"/>
    <property type="evidence" value="ECO:0007669"/>
    <property type="project" value="TreeGrafter"/>
</dbReference>
<evidence type="ECO:0000256" key="2">
    <source>
        <dbReference type="ARBA" id="ARBA00022840"/>
    </source>
</evidence>
<evidence type="ECO:0000256" key="1">
    <source>
        <dbReference type="ARBA" id="ARBA00022741"/>
    </source>
</evidence>
<dbReference type="Pfam" id="PF00270">
    <property type="entry name" value="DEAD"/>
    <property type="match status" value="1"/>
</dbReference>